<evidence type="ECO:0000256" key="2">
    <source>
        <dbReference type="ARBA" id="ARBA00014939"/>
    </source>
</evidence>
<keyword evidence="6" id="KW-1185">Reference proteome</keyword>
<protein>
    <recommendedName>
        <fullName evidence="2">26S proteasome non-ATPase regulatory subunit 8</fullName>
    </recommendedName>
</protein>
<dbReference type="InterPro" id="IPR006746">
    <property type="entry name" value="26S_Psome_Rpn12"/>
</dbReference>
<dbReference type="Proteomes" id="UP001642520">
    <property type="component" value="Unassembled WGS sequence"/>
</dbReference>
<evidence type="ECO:0000256" key="1">
    <source>
        <dbReference type="ARBA" id="ARBA00009627"/>
    </source>
</evidence>
<dbReference type="InterPro" id="IPR033464">
    <property type="entry name" value="CSN8_PSD8_EIF3K"/>
</dbReference>
<sequence length="298" mass="34424">MAALKDVVPLYKNLKEEWAATPCNLKKCGELLNQLKVSLTHLMFLPTSNSTASQNELLIARMYRYLFSRRTCRNTLPYLLLTLRLYKLLVITGDILEIGAQWSIVNEDIPSFERYMAQLKCYYFDYKSELMESAYKYHLLGLNLLFLLSQNRVAEFHTELELLPSDQIQSNVYIRHPLSLEQYLMEGSYNKIFLAKGNVPAASYNFFIDILLNTVRDEIGACMESAYDKISIQDALRMLNLSSRKDMKAFAAKKNWNLAKDGYFYFSTTSEKKIEEPIPSADLATLAIDYARELEMIV</sequence>
<comment type="similarity">
    <text evidence="1">Belongs to the proteasome subunit S14 family.</text>
</comment>
<dbReference type="InterPro" id="IPR000717">
    <property type="entry name" value="PCI_dom"/>
</dbReference>
<comment type="caution">
    <text evidence="5">The sequence shown here is derived from an EMBL/GenBank/DDBJ whole genome shotgun (WGS) entry which is preliminary data.</text>
</comment>
<dbReference type="PROSITE" id="PS50250">
    <property type="entry name" value="PCI"/>
    <property type="match status" value="1"/>
</dbReference>
<proteinExistence type="inferred from homology"/>
<dbReference type="Pfam" id="PF10075">
    <property type="entry name" value="CSN8_PSD8_EIF3K"/>
    <property type="match status" value="1"/>
</dbReference>
<accession>A0ABP1NL10</accession>
<name>A0ABP1NL10_XYLVO</name>
<keyword evidence="3" id="KW-0647">Proteasome</keyword>
<feature type="domain" description="PCI" evidence="4">
    <location>
        <begin position="110"/>
        <end position="282"/>
    </location>
</feature>
<organism evidence="5 6">
    <name type="scientific">Xylocopa violacea</name>
    <name type="common">Violet carpenter bee</name>
    <name type="synonym">Apis violacea</name>
    <dbReference type="NCBI Taxonomy" id="135666"/>
    <lineage>
        <taxon>Eukaryota</taxon>
        <taxon>Metazoa</taxon>
        <taxon>Ecdysozoa</taxon>
        <taxon>Arthropoda</taxon>
        <taxon>Hexapoda</taxon>
        <taxon>Insecta</taxon>
        <taxon>Pterygota</taxon>
        <taxon>Neoptera</taxon>
        <taxon>Endopterygota</taxon>
        <taxon>Hymenoptera</taxon>
        <taxon>Apocrita</taxon>
        <taxon>Aculeata</taxon>
        <taxon>Apoidea</taxon>
        <taxon>Anthophila</taxon>
        <taxon>Apidae</taxon>
        <taxon>Xylocopa</taxon>
        <taxon>Xylocopa</taxon>
    </lineage>
</organism>
<gene>
    <name evidence="5" type="ORF">XYLVIOL_LOCUS5151</name>
</gene>
<evidence type="ECO:0000313" key="6">
    <source>
        <dbReference type="Proteomes" id="UP001642520"/>
    </source>
</evidence>
<evidence type="ECO:0000259" key="4">
    <source>
        <dbReference type="PROSITE" id="PS50250"/>
    </source>
</evidence>
<dbReference type="PANTHER" id="PTHR12387:SF0">
    <property type="entry name" value="26S PROTEASOME NON-ATPASE REGULATORY SUBUNIT 8"/>
    <property type="match status" value="1"/>
</dbReference>
<dbReference type="Gene3D" id="1.25.40.990">
    <property type="match status" value="1"/>
</dbReference>
<evidence type="ECO:0000256" key="3">
    <source>
        <dbReference type="ARBA" id="ARBA00022942"/>
    </source>
</evidence>
<dbReference type="EMBL" id="CAXAJV020001292">
    <property type="protein sequence ID" value="CAL7941726.1"/>
    <property type="molecule type" value="Genomic_DNA"/>
</dbReference>
<evidence type="ECO:0000313" key="5">
    <source>
        <dbReference type="EMBL" id="CAL7941726.1"/>
    </source>
</evidence>
<reference evidence="5 6" key="1">
    <citation type="submission" date="2024-08" db="EMBL/GenBank/DDBJ databases">
        <authorList>
            <person name="Will J Nash"/>
            <person name="Angela Man"/>
            <person name="Seanna McTaggart"/>
            <person name="Kendall Baker"/>
            <person name="Tom Barker"/>
            <person name="Leah Catchpole"/>
            <person name="Alex Durrant"/>
            <person name="Karim Gharbi"/>
            <person name="Naomi Irish"/>
            <person name="Gemy Kaithakottil"/>
            <person name="Debby Ku"/>
            <person name="Aaliyah Providence"/>
            <person name="Felix Shaw"/>
            <person name="David Swarbreck"/>
            <person name="Chris Watkins"/>
            <person name="Ann M. McCartney"/>
            <person name="Giulio Formenti"/>
            <person name="Alice Mouton"/>
            <person name="Noel Vella"/>
            <person name="Bjorn M von Reumont"/>
            <person name="Adriana Vella"/>
            <person name="Wilfried Haerty"/>
        </authorList>
    </citation>
    <scope>NUCLEOTIDE SEQUENCE [LARGE SCALE GENOMIC DNA]</scope>
</reference>
<dbReference type="PANTHER" id="PTHR12387">
    <property type="entry name" value="26S PROTEASOME NON-ATPASE REGULATORY SUBUNIT 8"/>
    <property type="match status" value="1"/>
</dbReference>